<evidence type="ECO:0000313" key="7">
    <source>
        <dbReference type="Proteomes" id="UP001165044"/>
    </source>
</evidence>
<dbReference type="SUPFAM" id="SSF110849">
    <property type="entry name" value="ParB/Sulfiredoxin"/>
    <property type="match status" value="1"/>
</dbReference>
<dbReference type="InterPro" id="IPR050336">
    <property type="entry name" value="Chromosome_partition/occlusion"/>
</dbReference>
<dbReference type="NCBIfam" id="TIGR00180">
    <property type="entry name" value="parB_part"/>
    <property type="match status" value="1"/>
</dbReference>
<keyword evidence="7" id="KW-1185">Reference proteome</keyword>
<dbReference type="PANTHER" id="PTHR33375">
    <property type="entry name" value="CHROMOSOME-PARTITIONING PROTEIN PARB-RELATED"/>
    <property type="match status" value="1"/>
</dbReference>
<proteinExistence type="inferred from homology"/>
<comment type="similarity">
    <text evidence="1">Belongs to the ParB family.</text>
</comment>
<feature type="coiled-coil region" evidence="4">
    <location>
        <begin position="202"/>
        <end position="229"/>
    </location>
</feature>
<feature type="domain" description="ParB-like N-terminal" evidence="5">
    <location>
        <begin position="28"/>
        <end position="117"/>
    </location>
</feature>
<evidence type="ECO:0000256" key="3">
    <source>
        <dbReference type="ARBA" id="ARBA00023125"/>
    </source>
</evidence>
<dbReference type="PANTHER" id="PTHR33375:SF1">
    <property type="entry name" value="CHROMOSOME-PARTITIONING PROTEIN PARB-RELATED"/>
    <property type="match status" value="1"/>
</dbReference>
<dbReference type="SUPFAM" id="SSF109709">
    <property type="entry name" value="KorB DNA-binding domain-like"/>
    <property type="match status" value="1"/>
</dbReference>
<organism evidence="6 7">
    <name type="scientific">Geothrix edaphica</name>
    <dbReference type="NCBI Taxonomy" id="2927976"/>
    <lineage>
        <taxon>Bacteria</taxon>
        <taxon>Pseudomonadati</taxon>
        <taxon>Acidobacteriota</taxon>
        <taxon>Holophagae</taxon>
        <taxon>Holophagales</taxon>
        <taxon>Holophagaceae</taxon>
        <taxon>Geothrix</taxon>
    </lineage>
</organism>
<dbReference type="InterPro" id="IPR036086">
    <property type="entry name" value="ParB/Sulfiredoxin_sf"/>
</dbReference>
<dbReference type="Pfam" id="PF02195">
    <property type="entry name" value="ParB_N"/>
    <property type="match status" value="1"/>
</dbReference>
<gene>
    <name evidence="6" type="primary">spo0J</name>
    <name evidence="6" type="ORF">GETHED_19390</name>
</gene>
<protein>
    <submittedName>
        <fullName evidence="6">Stage 0 sporulation protein J</fullName>
    </submittedName>
</protein>
<dbReference type="Proteomes" id="UP001165044">
    <property type="component" value="Unassembled WGS sequence"/>
</dbReference>
<keyword evidence="2" id="KW-0159">Chromosome partition</keyword>
<dbReference type="InterPro" id="IPR057240">
    <property type="entry name" value="ParB_dimer_C"/>
</dbReference>
<dbReference type="InterPro" id="IPR041468">
    <property type="entry name" value="HTH_ParB/Spo0J"/>
</dbReference>
<dbReference type="Pfam" id="PF23552">
    <property type="entry name" value="ParB_C"/>
    <property type="match status" value="1"/>
</dbReference>
<dbReference type="CDD" id="cd16393">
    <property type="entry name" value="SPO0J_N"/>
    <property type="match status" value="1"/>
</dbReference>
<evidence type="ECO:0000256" key="4">
    <source>
        <dbReference type="SAM" id="Coils"/>
    </source>
</evidence>
<comment type="caution">
    <text evidence="6">The sequence shown here is derived from an EMBL/GenBank/DDBJ whole genome shotgun (WGS) entry which is preliminary data.</text>
</comment>
<name>A0ABQ5PZM6_9BACT</name>
<dbReference type="EMBL" id="BSDC01000002">
    <property type="protein sequence ID" value="GLH67575.1"/>
    <property type="molecule type" value="Genomic_DNA"/>
</dbReference>
<dbReference type="Gene3D" id="1.10.10.2830">
    <property type="match status" value="1"/>
</dbReference>
<evidence type="ECO:0000259" key="5">
    <source>
        <dbReference type="SMART" id="SM00470"/>
    </source>
</evidence>
<keyword evidence="4" id="KW-0175">Coiled coil</keyword>
<dbReference type="RefSeq" id="WP_285608802.1">
    <property type="nucleotide sequence ID" value="NZ_BSDC01000002.1"/>
</dbReference>
<reference evidence="6" key="1">
    <citation type="journal article" date="2023" name="Antonie Van Leeuwenhoek">
        <title>Mesoterricola silvestris gen. nov., sp. nov., Mesoterricola sediminis sp. nov., Geothrix oryzae sp. nov., Geothrix edaphica sp. nov., Geothrix rubra sp. nov., and Geothrix limicola sp. nov., six novel members of Acidobacteriota isolated from soils.</title>
        <authorList>
            <person name="Itoh H."/>
            <person name="Sugisawa Y."/>
            <person name="Mise K."/>
            <person name="Xu Z."/>
            <person name="Kuniyasu M."/>
            <person name="Ushijima N."/>
            <person name="Kawano K."/>
            <person name="Kobayashi E."/>
            <person name="Shiratori Y."/>
            <person name="Masuda Y."/>
            <person name="Senoo K."/>
        </authorList>
    </citation>
    <scope>NUCLEOTIDE SEQUENCE</scope>
    <source>
        <strain evidence="6">Red802</strain>
    </source>
</reference>
<keyword evidence="3" id="KW-0238">DNA-binding</keyword>
<dbReference type="SMART" id="SM00470">
    <property type="entry name" value="ParB"/>
    <property type="match status" value="1"/>
</dbReference>
<dbReference type="InterPro" id="IPR003115">
    <property type="entry name" value="ParB_N"/>
</dbReference>
<sequence length="289" mass="32103">MTQLKRPALGRGLTSLMSQMAPEDANQRELPLGSLVPNRAQPRTHFDEAALAELAESLKQHGMVQPIVVRKVGQQFEIIAGERRWRAARLAGLAMAPVVIKEVPDDRLLEFALVENIQRQELNPIEEATAYWQLGEHLRLTQEQVADRVGKSRPQVANTLRLLRLPAELKADVAHGRLSTGHAKVLLGVPDPRLQEQLAHEVVAQQLSVRALEARIQQLQKQAKAKGGRKKHPQELFIKAAAEELTQSWGTRIEIKAKGKAGALVMHYGSEAELDRLFEALKHGPAKGR</sequence>
<dbReference type="Gene3D" id="3.90.1530.30">
    <property type="match status" value="1"/>
</dbReference>
<evidence type="ECO:0000256" key="1">
    <source>
        <dbReference type="ARBA" id="ARBA00006295"/>
    </source>
</evidence>
<evidence type="ECO:0000313" key="6">
    <source>
        <dbReference type="EMBL" id="GLH67575.1"/>
    </source>
</evidence>
<evidence type="ECO:0000256" key="2">
    <source>
        <dbReference type="ARBA" id="ARBA00022829"/>
    </source>
</evidence>
<accession>A0ABQ5PZM6</accession>
<dbReference type="InterPro" id="IPR004437">
    <property type="entry name" value="ParB/RepB/Spo0J"/>
</dbReference>
<dbReference type="Pfam" id="PF17762">
    <property type="entry name" value="HTH_ParB"/>
    <property type="match status" value="1"/>
</dbReference>